<dbReference type="EMBL" id="MUXN01000002">
    <property type="protein sequence ID" value="OOC08024.1"/>
    <property type="molecule type" value="Genomic_DNA"/>
</dbReference>
<dbReference type="Proteomes" id="UP000188551">
    <property type="component" value="Unassembled WGS sequence"/>
</dbReference>
<name>M2PX04_9PSEU</name>
<dbReference type="Proteomes" id="UP000014137">
    <property type="component" value="Unassembled WGS sequence"/>
</dbReference>
<reference evidence="2 4" key="2">
    <citation type="submission" date="2017-02" db="EMBL/GenBank/DDBJ databases">
        <title>Amycolatopsis azurea DSM 43854 draft genome.</title>
        <authorList>
            <person name="Mayilraj S."/>
        </authorList>
    </citation>
    <scope>NUCLEOTIDE SEQUENCE [LARGE SCALE GENOMIC DNA]</scope>
    <source>
        <strain evidence="2 4">DSM 43854</strain>
    </source>
</reference>
<evidence type="ECO:0000313" key="4">
    <source>
        <dbReference type="Proteomes" id="UP000188551"/>
    </source>
</evidence>
<dbReference type="PATRIC" id="fig|1238180.3.peg.5974"/>
<evidence type="ECO:0000313" key="1">
    <source>
        <dbReference type="EMBL" id="EMD24145.1"/>
    </source>
</evidence>
<keyword evidence="4" id="KW-1185">Reference proteome</keyword>
<dbReference type="AlphaFoldDB" id="M2PX04"/>
<comment type="caution">
    <text evidence="1">The sequence shown here is derived from an EMBL/GenBank/DDBJ whole genome shotgun (WGS) entry which is preliminary data.</text>
</comment>
<protein>
    <submittedName>
        <fullName evidence="1">Uncharacterized protein</fullName>
    </submittedName>
</protein>
<organism evidence="1 3">
    <name type="scientific">Amycolatopsis azurea DSM 43854</name>
    <dbReference type="NCBI Taxonomy" id="1238180"/>
    <lineage>
        <taxon>Bacteria</taxon>
        <taxon>Bacillati</taxon>
        <taxon>Actinomycetota</taxon>
        <taxon>Actinomycetes</taxon>
        <taxon>Pseudonocardiales</taxon>
        <taxon>Pseudonocardiaceae</taxon>
        <taxon>Amycolatopsis</taxon>
    </lineage>
</organism>
<sequence>MDTQTSMVALEVMEIDEASIIPFFTMVAEAYEAMEDKENLDGFKAKLNEKSDFPAERELFLRHVEDTDRMELVRHLAELGADEIQREWEAAQAAGQPDEEDEPDRAPFVADLQTYSGYWDRTEEGWPVFTDAFQGYAEGTHGQVAVGFFERAAAGEDKQALFAEFEVTFADDGEPDDPMKAVGERFATLWAEFDGTRESWDQCRDLTYGAANEADPQLYAMVYEQFQALEELPMPDRVTRLNEWGFDLSATGEEDEDATFAAMDAMFDEETIAETTRRLTDAAATALPEEASRVIGQAFDDVLAELPWAGNLTQEEIDEVLASVKNDLQTS</sequence>
<dbReference type="OrthoDB" id="3707697at2"/>
<evidence type="ECO:0000313" key="2">
    <source>
        <dbReference type="EMBL" id="OOC08024.1"/>
    </source>
</evidence>
<reference evidence="1 3" key="1">
    <citation type="submission" date="2012-10" db="EMBL/GenBank/DDBJ databases">
        <title>Genome assembly of Amycolatopsis azurea DSM 43854.</title>
        <authorList>
            <person name="Khatri I."/>
            <person name="Kaur I."/>
            <person name="Subramanian S."/>
            <person name="Mayilraj S."/>
        </authorList>
    </citation>
    <scope>NUCLEOTIDE SEQUENCE [LARGE SCALE GENOMIC DNA]</scope>
    <source>
        <strain evidence="1 3">DSM 43854</strain>
    </source>
</reference>
<gene>
    <name evidence="2" type="ORF">B0293_03820</name>
    <name evidence="1" type="ORF">C791_6223</name>
</gene>
<proteinExistence type="predicted"/>
<dbReference type="EMBL" id="ANMG01000060">
    <property type="protein sequence ID" value="EMD24145.1"/>
    <property type="molecule type" value="Genomic_DNA"/>
</dbReference>
<evidence type="ECO:0000313" key="3">
    <source>
        <dbReference type="Proteomes" id="UP000014137"/>
    </source>
</evidence>
<dbReference type="RefSeq" id="WP_005163669.1">
    <property type="nucleotide sequence ID" value="NZ_ANMG01000060.1"/>
</dbReference>
<accession>M2PX04</accession>